<dbReference type="GeneID" id="37040073"/>
<feature type="compositionally biased region" description="Low complexity" evidence="1">
    <location>
        <begin position="117"/>
        <end position="174"/>
    </location>
</feature>
<evidence type="ECO:0000256" key="1">
    <source>
        <dbReference type="SAM" id="MobiDB-lite"/>
    </source>
</evidence>
<proteinExistence type="predicted"/>
<protein>
    <submittedName>
        <fullName evidence="2">Uncharacterized protein</fullName>
    </submittedName>
</protein>
<feature type="region of interest" description="Disordered" evidence="1">
    <location>
        <begin position="238"/>
        <end position="313"/>
    </location>
</feature>
<dbReference type="Proteomes" id="UP000245768">
    <property type="component" value="Unassembled WGS sequence"/>
</dbReference>
<accession>A0A316YH32</accession>
<organism evidence="2 3">
    <name type="scientific">Acaromyces ingoldii</name>
    <dbReference type="NCBI Taxonomy" id="215250"/>
    <lineage>
        <taxon>Eukaryota</taxon>
        <taxon>Fungi</taxon>
        <taxon>Dikarya</taxon>
        <taxon>Basidiomycota</taxon>
        <taxon>Ustilaginomycotina</taxon>
        <taxon>Exobasidiomycetes</taxon>
        <taxon>Exobasidiales</taxon>
        <taxon>Cryptobasidiaceae</taxon>
        <taxon>Acaromyces</taxon>
    </lineage>
</organism>
<keyword evidence="3" id="KW-1185">Reference proteome</keyword>
<gene>
    <name evidence="2" type="ORF">FA10DRAFT_162203</name>
</gene>
<feature type="compositionally biased region" description="Basic and acidic residues" evidence="1">
    <location>
        <begin position="92"/>
        <end position="109"/>
    </location>
</feature>
<dbReference type="RefSeq" id="XP_025375584.1">
    <property type="nucleotide sequence ID" value="XM_025518157.1"/>
</dbReference>
<evidence type="ECO:0000313" key="3">
    <source>
        <dbReference type="Proteomes" id="UP000245768"/>
    </source>
</evidence>
<feature type="region of interest" description="Disordered" evidence="1">
    <location>
        <begin position="1"/>
        <end position="189"/>
    </location>
</feature>
<name>A0A316YH32_9BASI</name>
<dbReference type="EMBL" id="KZ819638">
    <property type="protein sequence ID" value="PWN88386.1"/>
    <property type="molecule type" value="Genomic_DNA"/>
</dbReference>
<feature type="compositionally biased region" description="Low complexity" evidence="1">
    <location>
        <begin position="11"/>
        <end position="26"/>
    </location>
</feature>
<feature type="compositionally biased region" description="Low complexity" evidence="1">
    <location>
        <begin position="64"/>
        <end position="91"/>
    </location>
</feature>
<evidence type="ECO:0000313" key="2">
    <source>
        <dbReference type="EMBL" id="PWN88386.1"/>
    </source>
</evidence>
<feature type="compositionally biased region" description="Basic and acidic residues" evidence="1">
    <location>
        <begin position="276"/>
        <end position="285"/>
    </location>
</feature>
<feature type="compositionally biased region" description="Low complexity" evidence="1">
    <location>
        <begin position="292"/>
        <end position="311"/>
    </location>
</feature>
<feature type="compositionally biased region" description="Basic residues" evidence="1">
    <location>
        <begin position="39"/>
        <end position="53"/>
    </location>
</feature>
<dbReference type="AlphaFoldDB" id="A0A316YH32"/>
<sequence length="374" mass="39770">MVMSELPPRPTAAAKAAEAAAASSAAPYPPPLMSSYNQRHSHHNHHQTSRRPPVRGSERNTTWSSSSVAPVPSSSSSSSSSSTSSSPYSHSQRYDDHFNQQLQRYDRYAHPPPSLQHSYHTSGSSTTHGYSNHNRSAHASSSGTNSTSVPVHHGGGSSSTSHSPATSTTSTGSSLRTPPDLLLNGSTLPTGIYPAKGYGSWNPPDRLAIAEKPRYLSQSQLQDRIALIATLSRDVVIDDSLPSPPASPRSKPRTSSVDSSKAAPSSSSSSSRKRSRSEVDSEKNGDSASLPSSKRQASAASASIATTASNTEKMSSFLKATERLVTAWLQRGEDEGQPVTMDNLHDVLDQVSNIGDAYFQGRAARGRSQGEHRP</sequence>
<dbReference type="InParanoid" id="A0A316YH32"/>
<reference evidence="2 3" key="1">
    <citation type="journal article" date="2018" name="Mol. Biol. Evol.">
        <title>Broad Genomic Sampling Reveals a Smut Pathogenic Ancestry of the Fungal Clade Ustilaginomycotina.</title>
        <authorList>
            <person name="Kijpornyongpan T."/>
            <person name="Mondo S.J."/>
            <person name="Barry K."/>
            <person name="Sandor L."/>
            <person name="Lee J."/>
            <person name="Lipzen A."/>
            <person name="Pangilinan J."/>
            <person name="LaButti K."/>
            <person name="Hainaut M."/>
            <person name="Henrissat B."/>
            <person name="Grigoriev I.V."/>
            <person name="Spatafora J.W."/>
            <person name="Aime M.C."/>
        </authorList>
    </citation>
    <scope>NUCLEOTIDE SEQUENCE [LARGE SCALE GENOMIC DNA]</scope>
    <source>
        <strain evidence="2 3">MCA 4198</strain>
    </source>
</reference>
<feature type="compositionally biased region" description="Low complexity" evidence="1">
    <location>
        <begin position="253"/>
        <end position="270"/>
    </location>
</feature>